<keyword evidence="2 3" id="KW-0560">Oxidoreductase</keyword>
<evidence type="ECO:0000256" key="1">
    <source>
        <dbReference type="ARBA" id="ARBA00006484"/>
    </source>
</evidence>
<dbReference type="EMBL" id="JNAL01000009">
    <property type="protein sequence ID" value="KGF96303.1"/>
    <property type="molecule type" value="Genomic_DNA"/>
</dbReference>
<dbReference type="InterPro" id="IPR002347">
    <property type="entry name" value="SDR_fam"/>
</dbReference>
<evidence type="ECO:0000256" key="2">
    <source>
        <dbReference type="ARBA" id="ARBA00023002"/>
    </source>
</evidence>
<evidence type="ECO:0000313" key="3">
    <source>
        <dbReference type="EMBL" id="KGF96303.1"/>
    </source>
</evidence>
<dbReference type="GO" id="GO:0004316">
    <property type="term" value="F:3-oxoacyl-[acyl-carrier-protein] reductase (NADPH) activity"/>
    <property type="evidence" value="ECO:0007669"/>
    <property type="project" value="UniProtKB-EC"/>
</dbReference>
<dbReference type="PANTHER" id="PTHR43639">
    <property type="entry name" value="OXIDOREDUCTASE, SHORT-CHAIN DEHYDROGENASE/REDUCTASE FAMILY (AFU_ORTHOLOGUE AFUA_5G02870)"/>
    <property type="match status" value="1"/>
</dbReference>
<dbReference type="STRING" id="93057.EU95_0682"/>
<dbReference type="EC" id="1.1.1.100" evidence="3"/>
<dbReference type="NCBIfam" id="NF006393">
    <property type="entry name" value="PRK08642.1"/>
    <property type="match status" value="1"/>
</dbReference>
<dbReference type="Pfam" id="PF13561">
    <property type="entry name" value="adh_short_C2"/>
    <property type="match status" value="1"/>
</dbReference>
<reference evidence="4" key="1">
    <citation type="journal article" date="2014" name="Sci. Data">
        <title>Genomes of diverse isolates of the marine cyanobacterium Prochlorococcus.</title>
        <authorList>
            <person name="Biller S."/>
            <person name="Berube P."/>
            <person name="Thompson J."/>
            <person name="Kelly L."/>
            <person name="Roggensack S."/>
            <person name="Awad L."/>
            <person name="Roache-Johnson K."/>
            <person name="Ding H."/>
            <person name="Giovannoni S.J."/>
            <person name="Moore L.R."/>
            <person name="Chisholm S.W."/>
        </authorList>
    </citation>
    <scope>NUCLEOTIDE SEQUENCE [LARGE SCALE GENOMIC DNA]</scope>
    <source>
        <strain evidence="4">MIT 9201</strain>
    </source>
</reference>
<dbReference type="RefSeq" id="WP_032521857.1">
    <property type="nucleotide sequence ID" value="NZ_CP138977.1"/>
</dbReference>
<evidence type="ECO:0000313" key="4">
    <source>
        <dbReference type="Proteomes" id="UP000030355"/>
    </source>
</evidence>
<dbReference type="eggNOG" id="COG1028">
    <property type="taxonomic scope" value="Bacteria"/>
</dbReference>
<name>A0A0A2A7B3_PROMR</name>
<dbReference type="AlphaFoldDB" id="A0A0A2A7B3"/>
<organism evidence="3 4">
    <name type="scientific">Prochlorococcus marinus str. MIT 9201</name>
    <dbReference type="NCBI Taxonomy" id="93057"/>
    <lineage>
        <taxon>Bacteria</taxon>
        <taxon>Bacillati</taxon>
        <taxon>Cyanobacteriota</taxon>
        <taxon>Cyanophyceae</taxon>
        <taxon>Synechococcales</taxon>
        <taxon>Prochlorococcaceae</taxon>
        <taxon>Prochlorococcus</taxon>
    </lineage>
</organism>
<proteinExistence type="inferred from homology"/>
<sequence>MNLPIEKQTVLITGAGRGLGSEIAKSFHREGAKVIINYRNSYESAKNLSDALGENAILIKGDIREKNQVSKMQKELESQNIGVDTIIHNAINDFIFNGDQRKKIDTIEWQDFQNQIETTQKGLLNLLNIFTPNMKNNSFGRVITIGTNLFQNPVIPYHDYTAAKGGLLSLTRTAAIDLGQFNITVNMVSGGLLKVTDASKGTPDSVFEYISSITPLRKVTTTEDFSDAVLFFASPWSRAVTGQNLVVDGGLVLN</sequence>
<gene>
    <name evidence="3" type="ORF">EU95_0682</name>
</gene>
<dbReference type="SUPFAM" id="SSF51735">
    <property type="entry name" value="NAD(P)-binding Rossmann-fold domains"/>
    <property type="match status" value="1"/>
</dbReference>
<dbReference type="CDD" id="cd05349">
    <property type="entry name" value="BKR_2_SDR_c"/>
    <property type="match status" value="1"/>
</dbReference>
<protein>
    <submittedName>
        <fullName evidence="3">3-oxoacyl-(Acyl-carrier protein) reductase</fullName>
        <ecNumber evidence="3">1.1.1.100</ecNumber>
    </submittedName>
</protein>
<dbReference type="Proteomes" id="UP000030355">
    <property type="component" value="Unassembled WGS sequence"/>
</dbReference>
<comment type="similarity">
    <text evidence="1">Belongs to the short-chain dehydrogenases/reductases (SDR) family.</text>
</comment>
<comment type="caution">
    <text evidence="3">The sequence shown here is derived from an EMBL/GenBank/DDBJ whole genome shotgun (WGS) entry which is preliminary data.</text>
</comment>
<dbReference type="PANTHER" id="PTHR43639:SF1">
    <property type="entry name" value="SHORT-CHAIN DEHYDROGENASE_REDUCTASE FAMILY PROTEIN"/>
    <property type="match status" value="1"/>
</dbReference>
<dbReference type="InterPro" id="IPR036291">
    <property type="entry name" value="NAD(P)-bd_dom_sf"/>
</dbReference>
<dbReference type="PRINTS" id="PR00081">
    <property type="entry name" value="GDHRDH"/>
</dbReference>
<accession>A0A0A2A7B3</accession>
<dbReference type="OrthoDB" id="9785520at2"/>
<dbReference type="Gene3D" id="3.40.50.720">
    <property type="entry name" value="NAD(P)-binding Rossmann-like Domain"/>
    <property type="match status" value="1"/>
</dbReference>